<dbReference type="PANTHER" id="PTHR47978">
    <property type="match status" value="1"/>
</dbReference>
<evidence type="ECO:0000256" key="3">
    <source>
        <dbReference type="SAM" id="MobiDB-lite"/>
    </source>
</evidence>
<dbReference type="InterPro" id="IPR001806">
    <property type="entry name" value="Small_GTPase"/>
</dbReference>
<dbReference type="Pfam" id="PF00071">
    <property type="entry name" value="Ras"/>
    <property type="match status" value="1"/>
</dbReference>
<feature type="compositionally biased region" description="Low complexity" evidence="3">
    <location>
        <begin position="209"/>
        <end position="227"/>
    </location>
</feature>
<evidence type="ECO:0008006" key="5">
    <source>
        <dbReference type="Google" id="ProtNLM"/>
    </source>
</evidence>
<feature type="region of interest" description="Disordered" evidence="3">
    <location>
        <begin position="202"/>
        <end position="227"/>
    </location>
</feature>
<dbReference type="Gene3D" id="3.40.50.300">
    <property type="entry name" value="P-loop containing nucleotide triphosphate hydrolases"/>
    <property type="match status" value="1"/>
</dbReference>
<comment type="similarity">
    <text evidence="1">Belongs to the small GTPase superfamily. Rab family.</text>
</comment>
<dbReference type="GO" id="GO:0003924">
    <property type="term" value="F:GTPase activity"/>
    <property type="evidence" value="ECO:0007669"/>
    <property type="project" value="InterPro"/>
</dbReference>
<reference evidence="4" key="1">
    <citation type="submission" date="2020-11" db="EMBL/GenBank/DDBJ databases">
        <authorList>
            <person name="Tran Van P."/>
        </authorList>
    </citation>
    <scope>NUCLEOTIDE SEQUENCE</scope>
</reference>
<dbReference type="PRINTS" id="PR00449">
    <property type="entry name" value="RASTRNSFRMNG"/>
</dbReference>
<dbReference type="SMART" id="SM00174">
    <property type="entry name" value="RHO"/>
    <property type="match status" value="1"/>
</dbReference>
<dbReference type="InterPro" id="IPR027417">
    <property type="entry name" value="P-loop_NTPase"/>
</dbReference>
<evidence type="ECO:0000313" key="4">
    <source>
        <dbReference type="EMBL" id="CAD7604905.1"/>
    </source>
</evidence>
<name>A0A7R9PQA6_TIMGE</name>
<proteinExistence type="inferred from homology"/>
<protein>
    <recommendedName>
        <fullName evidence="5">Ras-related protein Rab-28</fullName>
    </recommendedName>
</protein>
<evidence type="ECO:0000256" key="2">
    <source>
        <dbReference type="ARBA" id="ARBA00022741"/>
    </source>
</evidence>
<keyword evidence="2" id="KW-0547">Nucleotide-binding</keyword>
<evidence type="ECO:0000256" key="1">
    <source>
        <dbReference type="ARBA" id="ARBA00006270"/>
    </source>
</evidence>
<accession>A0A7R9PQA6</accession>
<dbReference type="SUPFAM" id="SSF52540">
    <property type="entry name" value="P-loop containing nucleoside triphosphate hydrolases"/>
    <property type="match status" value="1"/>
</dbReference>
<dbReference type="EMBL" id="OE844170">
    <property type="protein sequence ID" value="CAD7604905.1"/>
    <property type="molecule type" value="Genomic_DNA"/>
</dbReference>
<dbReference type="AlphaFoldDB" id="A0A7R9PQA6"/>
<sequence length="227" mass="25181">MNNNTQFWIMSDSEDESVERQLKIVIVGDSSTGKYFPTAGVDFFLKKTLLPGGRNITLQIWDIGGQALSGNMLDKYVFGANVVMLTYEITNITSFTNLEKWLQAIYKATEMQEQKPSVALVANKSLHCNISLSDLEHQRGVRLDKHQKFAQERGFSAYLVSARTGENVALSFQKVVAEVLGLKLTRAEQEEQQPVMKAEIVHKEAAEDSPASSSQLGASKSSVCVMQ</sequence>
<organism evidence="4">
    <name type="scientific">Timema genevievae</name>
    <name type="common">Walking stick</name>
    <dbReference type="NCBI Taxonomy" id="629358"/>
    <lineage>
        <taxon>Eukaryota</taxon>
        <taxon>Metazoa</taxon>
        <taxon>Ecdysozoa</taxon>
        <taxon>Arthropoda</taxon>
        <taxon>Hexapoda</taxon>
        <taxon>Insecta</taxon>
        <taxon>Pterygota</taxon>
        <taxon>Neoptera</taxon>
        <taxon>Polyneoptera</taxon>
        <taxon>Phasmatodea</taxon>
        <taxon>Timematodea</taxon>
        <taxon>Timematoidea</taxon>
        <taxon>Timematidae</taxon>
        <taxon>Timema</taxon>
    </lineage>
</organism>
<dbReference type="SMART" id="SM00173">
    <property type="entry name" value="RAS"/>
    <property type="match status" value="1"/>
</dbReference>
<dbReference type="SMART" id="SM00175">
    <property type="entry name" value="RAB"/>
    <property type="match status" value="1"/>
</dbReference>
<gene>
    <name evidence="4" type="ORF">TGEB3V08_LOCUS9306</name>
</gene>
<dbReference type="PROSITE" id="PS51421">
    <property type="entry name" value="RAS"/>
    <property type="match status" value="1"/>
</dbReference>
<dbReference type="GO" id="GO:0005525">
    <property type="term" value="F:GTP binding"/>
    <property type="evidence" value="ECO:0007669"/>
    <property type="project" value="InterPro"/>
</dbReference>
<dbReference type="PROSITE" id="PS51419">
    <property type="entry name" value="RAB"/>
    <property type="match status" value="1"/>
</dbReference>